<reference evidence="2 3" key="1">
    <citation type="submission" date="2018-11" db="EMBL/GenBank/DDBJ databases">
        <title>Genome assembly of Steccherinum ochraceum LE-BIN_3174, the white-rot fungus of the Steccherinaceae family (The Residual Polyporoid clade, Polyporales, Basidiomycota).</title>
        <authorList>
            <person name="Fedorova T.V."/>
            <person name="Glazunova O.A."/>
            <person name="Landesman E.O."/>
            <person name="Moiseenko K.V."/>
            <person name="Psurtseva N.V."/>
            <person name="Savinova O.S."/>
            <person name="Shakhova N.V."/>
            <person name="Tyazhelova T.V."/>
            <person name="Vasina D.V."/>
        </authorList>
    </citation>
    <scope>NUCLEOTIDE SEQUENCE [LARGE SCALE GENOMIC DNA]</scope>
    <source>
        <strain evidence="2 3">LE-BIN_3174</strain>
    </source>
</reference>
<dbReference type="EMBL" id="RWJN01000050">
    <property type="protein sequence ID" value="TCD69086.1"/>
    <property type="molecule type" value="Genomic_DNA"/>
</dbReference>
<dbReference type="Proteomes" id="UP000292702">
    <property type="component" value="Unassembled WGS sequence"/>
</dbReference>
<keyword evidence="1" id="KW-0732">Signal</keyword>
<dbReference type="OrthoDB" id="3245657at2759"/>
<feature type="chain" id="PRO_5020731283" description="Secreted protein" evidence="1">
    <location>
        <begin position="22"/>
        <end position="91"/>
    </location>
</feature>
<evidence type="ECO:0000313" key="3">
    <source>
        <dbReference type="Proteomes" id="UP000292702"/>
    </source>
</evidence>
<comment type="caution">
    <text evidence="2">The sequence shown here is derived from an EMBL/GenBank/DDBJ whole genome shotgun (WGS) entry which is preliminary data.</text>
</comment>
<feature type="signal peptide" evidence="1">
    <location>
        <begin position="1"/>
        <end position="21"/>
    </location>
</feature>
<gene>
    <name evidence="2" type="ORF">EIP91_008984</name>
</gene>
<protein>
    <recommendedName>
        <fullName evidence="4">Secreted protein</fullName>
    </recommendedName>
</protein>
<keyword evidence="3" id="KW-1185">Reference proteome</keyword>
<accession>A0A4R0RN54</accession>
<evidence type="ECO:0000313" key="2">
    <source>
        <dbReference type="EMBL" id="TCD69086.1"/>
    </source>
</evidence>
<dbReference type="AlphaFoldDB" id="A0A4R0RN54"/>
<name>A0A4R0RN54_9APHY</name>
<feature type="non-terminal residue" evidence="2">
    <location>
        <position position="91"/>
    </location>
</feature>
<proteinExistence type="predicted"/>
<evidence type="ECO:0000256" key="1">
    <source>
        <dbReference type="SAM" id="SignalP"/>
    </source>
</evidence>
<sequence>MALKILQVLAIWATWFGATNCENVTIDDQYGDEATGAQVAYAPSAHWTQGNGCGGCATKCDASQAYRETWHSGLFAPSQNADPLTVTFNFT</sequence>
<organism evidence="2 3">
    <name type="scientific">Steccherinum ochraceum</name>
    <dbReference type="NCBI Taxonomy" id="92696"/>
    <lineage>
        <taxon>Eukaryota</taxon>
        <taxon>Fungi</taxon>
        <taxon>Dikarya</taxon>
        <taxon>Basidiomycota</taxon>
        <taxon>Agaricomycotina</taxon>
        <taxon>Agaricomycetes</taxon>
        <taxon>Polyporales</taxon>
        <taxon>Steccherinaceae</taxon>
        <taxon>Steccherinum</taxon>
    </lineage>
</organism>
<evidence type="ECO:0008006" key="4">
    <source>
        <dbReference type="Google" id="ProtNLM"/>
    </source>
</evidence>